<dbReference type="AlphaFoldDB" id="H9ULH7"/>
<evidence type="ECO:0000313" key="10">
    <source>
        <dbReference type="Proteomes" id="UP000007383"/>
    </source>
</evidence>
<dbReference type="EMBL" id="CP003282">
    <property type="protein sequence ID" value="AFG38370.1"/>
    <property type="molecule type" value="Genomic_DNA"/>
</dbReference>
<organism evidence="9 10">
    <name type="scientific">Spirochaeta africana (strain ATCC 700263 / DSM 8902 / Z-7692)</name>
    <dbReference type="NCBI Taxonomy" id="889378"/>
    <lineage>
        <taxon>Bacteria</taxon>
        <taxon>Pseudomonadati</taxon>
        <taxon>Spirochaetota</taxon>
        <taxon>Spirochaetia</taxon>
        <taxon>Spirochaetales</taxon>
        <taxon>Spirochaetaceae</taxon>
        <taxon>Spirochaeta</taxon>
    </lineage>
</organism>
<dbReference type="GO" id="GO:0015031">
    <property type="term" value="P:protein transport"/>
    <property type="evidence" value="ECO:0007669"/>
    <property type="project" value="UniProtKB-KW"/>
</dbReference>
<dbReference type="OrthoDB" id="9793581at2"/>
<feature type="transmembrane region" description="Helical" evidence="8">
    <location>
        <begin position="12"/>
        <end position="34"/>
    </location>
</feature>
<keyword evidence="10" id="KW-1185">Reference proteome</keyword>
<dbReference type="STRING" id="889378.Spiaf_2338"/>
<dbReference type="eggNOG" id="COG0848">
    <property type="taxonomic scope" value="Bacteria"/>
</dbReference>
<evidence type="ECO:0000256" key="4">
    <source>
        <dbReference type="ARBA" id="ARBA00022692"/>
    </source>
</evidence>
<keyword evidence="6 8" id="KW-0472">Membrane</keyword>
<keyword evidence="5 8" id="KW-1133">Transmembrane helix</keyword>
<comment type="similarity">
    <text evidence="2 7">Belongs to the ExbD/TolR family.</text>
</comment>
<name>H9ULH7_SPIAZ</name>
<dbReference type="PANTHER" id="PTHR30558">
    <property type="entry name" value="EXBD MEMBRANE COMPONENT OF PMF-DRIVEN MACROMOLECULE IMPORT SYSTEM"/>
    <property type="match status" value="1"/>
</dbReference>
<accession>H9ULH7</accession>
<evidence type="ECO:0000256" key="2">
    <source>
        <dbReference type="ARBA" id="ARBA00005811"/>
    </source>
</evidence>
<dbReference type="RefSeq" id="WP_014456352.1">
    <property type="nucleotide sequence ID" value="NC_017098.1"/>
</dbReference>
<evidence type="ECO:0000256" key="6">
    <source>
        <dbReference type="ARBA" id="ARBA00023136"/>
    </source>
</evidence>
<dbReference type="GO" id="GO:0005886">
    <property type="term" value="C:plasma membrane"/>
    <property type="evidence" value="ECO:0007669"/>
    <property type="project" value="UniProtKB-SubCell"/>
</dbReference>
<evidence type="ECO:0000256" key="1">
    <source>
        <dbReference type="ARBA" id="ARBA00004162"/>
    </source>
</evidence>
<protein>
    <submittedName>
        <fullName evidence="9">Biopolymer transport protein</fullName>
    </submittedName>
</protein>
<dbReference type="Gene3D" id="3.30.420.270">
    <property type="match status" value="1"/>
</dbReference>
<dbReference type="GO" id="GO:0022857">
    <property type="term" value="F:transmembrane transporter activity"/>
    <property type="evidence" value="ECO:0007669"/>
    <property type="project" value="InterPro"/>
</dbReference>
<evidence type="ECO:0000256" key="5">
    <source>
        <dbReference type="ARBA" id="ARBA00022989"/>
    </source>
</evidence>
<reference evidence="10" key="1">
    <citation type="journal article" date="2013" name="Stand. Genomic Sci.">
        <title>Complete genome sequence of the halophilic bacterium Spirochaeta africana type strain (Z-7692(T)) from the alkaline Lake Magadi in the East African Rift.</title>
        <authorList>
            <person name="Liolos K."/>
            <person name="Abt B."/>
            <person name="Scheuner C."/>
            <person name="Teshima H."/>
            <person name="Held B."/>
            <person name="Lapidus A."/>
            <person name="Nolan M."/>
            <person name="Lucas S."/>
            <person name="Deshpande S."/>
            <person name="Cheng J.F."/>
            <person name="Tapia R."/>
            <person name="Goodwin L.A."/>
            <person name="Pitluck S."/>
            <person name="Pagani I."/>
            <person name="Ivanova N."/>
            <person name="Mavromatis K."/>
            <person name="Mikhailova N."/>
            <person name="Huntemann M."/>
            <person name="Pati A."/>
            <person name="Chen A."/>
            <person name="Palaniappan K."/>
            <person name="Land M."/>
            <person name="Rohde M."/>
            <person name="Tindall B.J."/>
            <person name="Detter J.C."/>
            <person name="Goker M."/>
            <person name="Bristow J."/>
            <person name="Eisen J.A."/>
            <person name="Markowitz V."/>
            <person name="Hugenholtz P."/>
            <person name="Woyke T."/>
            <person name="Klenk H.P."/>
            <person name="Kyrpides N.C."/>
        </authorList>
    </citation>
    <scope>NUCLEOTIDE SEQUENCE</scope>
    <source>
        <strain evidence="10">ATCC 700263 / DSM 8902 / Z-7692</strain>
    </source>
</reference>
<keyword evidence="3" id="KW-1003">Cell membrane</keyword>
<keyword evidence="4 7" id="KW-0812">Transmembrane</keyword>
<dbReference type="KEGG" id="sfc:Spiaf_2338"/>
<dbReference type="PANTHER" id="PTHR30558:SF3">
    <property type="entry name" value="BIOPOLYMER TRANSPORT PROTEIN EXBD-RELATED"/>
    <property type="match status" value="1"/>
</dbReference>
<dbReference type="HOGENOM" id="CLU_085305_3_0_12"/>
<evidence type="ECO:0000256" key="3">
    <source>
        <dbReference type="ARBA" id="ARBA00022475"/>
    </source>
</evidence>
<sequence>MGLRKSRRGGRIAISAMSDIAFLLLIFIMLVALIDYRQEVRIEYPEAAGVELTQADANLEIWVDQEGGIYLDGIPVEPSAMEGRIVEVFLDNPATRIHIIADRRTSYRHVHGVIETLQLLQHRVVSFVVHEAGQ</sequence>
<keyword evidence="7" id="KW-0813">Transport</keyword>
<gene>
    <name evidence="9" type="ordered locus">Spiaf_2338</name>
</gene>
<evidence type="ECO:0000256" key="8">
    <source>
        <dbReference type="SAM" id="Phobius"/>
    </source>
</evidence>
<comment type="subcellular location">
    <subcellularLocation>
        <location evidence="1">Cell membrane</location>
        <topology evidence="1">Single-pass membrane protein</topology>
    </subcellularLocation>
    <subcellularLocation>
        <location evidence="7">Cell membrane</location>
        <topology evidence="7">Single-pass type II membrane protein</topology>
    </subcellularLocation>
</comment>
<dbReference type="PATRIC" id="fig|889378.3.peg.2312"/>
<keyword evidence="7" id="KW-0653">Protein transport</keyword>
<proteinExistence type="inferred from homology"/>
<dbReference type="InterPro" id="IPR003400">
    <property type="entry name" value="ExbD"/>
</dbReference>
<dbReference type="Proteomes" id="UP000007383">
    <property type="component" value="Chromosome"/>
</dbReference>
<evidence type="ECO:0000313" key="9">
    <source>
        <dbReference type="EMBL" id="AFG38370.1"/>
    </source>
</evidence>
<evidence type="ECO:0000256" key="7">
    <source>
        <dbReference type="RuleBase" id="RU003879"/>
    </source>
</evidence>
<dbReference type="Pfam" id="PF02472">
    <property type="entry name" value="ExbD"/>
    <property type="match status" value="1"/>
</dbReference>